<dbReference type="InterPro" id="IPR021414">
    <property type="entry name" value="DUF3054"/>
</dbReference>
<keyword evidence="2" id="KW-0812">Transmembrane</keyword>
<feature type="transmembrane region" description="Helical" evidence="2">
    <location>
        <begin position="27"/>
        <end position="45"/>
    </location>
</feature>
<dbReference type="RefSeq" id="WP_110098366.1">
    <property type="nucleotide sequence ID" value="NZ_CP122561.1"/>
</dbReference>
<reference evidence="3 4" key="1">
    <citation type="submission" date="2023-03" db="EMBL/GenBank/DDBJ databases">
        <title>Complete genome sequences of several Auritidibacter ignavus strains isolated from ear infections.</title>
        <authorList>
            <person name="Baehr T."/>
            <person name="Baumhoegger A.M."/>
        </authorList>
    </citation>
    <scope>NUCLEOTIDE SEQUENCE [LARGE SCALE GENOMIC DNA]</scope>
    <source>
        <strain evidence="3 4">BABAE-6</strain>
    </source>
</reference>
<feature type="transmembrane region" description="Helical" evidence="2">
    <location>
        <begin position="112"/>
        <end position="129"/>
    </location>
</feature>
<accession>A0AAJ6APB5</accession>
<keyword evidence="2" id="KW-1133">Transmembrane helix</keyword>
<protein>
    <submittedName>
        <fullName evidence="3">DUF3054 domain-containing protein</fullName>
    </submittedName>
</protein>
<evidence type="ECO:0000256" key="1">
    <source>
        <dbReference type="SAM" id="MobiDB-lite"/>
    </source>
</evidence>
<name>A0AAJ6APB5_9MICC</name>
<dbReference type="Pfam" id="PF11255">
    <property type="entry name" value="DUF3054"/>
    <property type="match status" value="1"/>
</dbReference>
<keyword evidence="4" id="KW-1185">Reference proteome</keyword>
<dbReference type="EMBL" id="CP122566">
    <property type="protein sequence ID" value="WGH93746.1"/>
    <property type="molecule type" value="Genomic_DNA"/>
</dbReference>
<evidence type="ECO:0000256" key="2">
    <source>
        <dbReference type="SAM" id="Phobius"/>
    </source>
</evidence>
<feature type="compositionally biased region" description="Low complexity" evidence="1">
    <location>
        <begin position="7"/>
        <end position="20"/>
    </location>
</feature>
<organism evidence="3 4">
    <name type="scientific">Auritidibacter ignavus</name>
    <dbReference type="NCBI Taxonomy" id="678932"/>
    <lineage>
        <taxon>Bacteria</taxon>
        <taxon>Bacillati</taxon>
        <taxon>Actinomycetota</taxon>
        <taxon>Actinomycetes</taxon>
        <taxon>Micrococcales</taxon>
        <taxon>Micrococcaceae</taxon>
        <taxon>Auritidibacter</taxon>
    </lineage>
</organism>
<proteinExistence type="predicted"/>
<feature type="transmembrane region" description="Helical" evidence="2">
    <location>
        <begin position="84"/>
        <end position="106"/>
    </location>
</feature>
<evidence type="ECO:0000313" key="4">
    <source>
        <dbReference type="Proteomes" id="UP001224674"/>
    </source>
</evidence>
<dbReference type="AlphaFoldDB" id="A0AAJ6APB5"/>
<feature type="region of interest" description="Disordered" evidence="1">
    <location>
        <begin position="1"/>
        <end position="20"/>
    </location>
</feature>
<evidence type="ECO:0000313" key="3">
    <source>
        <dbReference type="EMBL" id="WGH93746.1"/>
    </source>
</evidence>
<gene>
    <name evidence="3" type="ORF">QDX21_02810</name>
</gene>
<sequence>MTQTAHSPSSTVTSTETTPPGARWRPYVAVVIDLALVTGFAALGMRSHEQDVTGAELFRVATPFALACLFASVMTGFWRSWQRLWPAGIVVWLSTVFIGVALRVLIFTDGSHWSFVTVSLLVVGMLLLGRRGISQLISFALTNSPRSNPTAG</sequence>
<feature type="transmembrane region" description="Helical" evidence="2">
    <location>
        <begin position="57"/>
        <end position="77"/>
    </location>
</feature>
<dbReference type="Proteomes" id="UP001224674">
    <property type="component" value="Chromosome"/>
</dbReference>
<keyword evidence="2" id="KW-0472">Membrane</keyword>